<dbReference type="GO" id="GO:0000287">
    <property type="term" value="F:magnesium ion binding"/>
    <property type="evidence" value="ECO:0007669"/>
    <property type="project" value="InterPro"/>
</dbReference>
<feature type="domain" description="4'-phosphopantetheinyl transferase" evidence="2">
    <location>
        <begin position="15"/>
        <end position="125"/>
    </location>
</feature>
<keyword evidence="1" id="KW-0808">Transferase</keyword>
<sequence length="184" mass="19804">MPPPLPPLPFPYPLRIGTDICRIGRIQRILQSARGPRFIQRVLAPEELAHTRPAVRAVLDAAAAAARSNSSNGNSNSSVGTRTQASTVEWRWAAKEAAFKAHAHLRLGFHDVLILTPSETEAEIVKPEAAWPRAPAPVAVIKPGDGRRDQMAMVSISHDGQYATAVCIGFDAGQDDGERNTASD</sequence>
<dbReference type="Gene3D" id="3.90.470.20">
    <property type="entry name" value="4'-phosphopantetheinyl transferase domain"/>
    <property type="match status" value="1"/>
</dbReference>
<name>A0A3S4F2D4_9PEZI</name>
<dbReference type="InterPro" id="IPR037143">
    <property type="entry name" value="4-PPantetheinyl_Trfase_dom_sf"/>
</dbReference>
<evidence type="ECO:0000313" key="3">
    <source>
        <dbReference type="EMBL" id="SPQ25257.1"/>
    </source>
</evidence>
<dbReference type="InterPro" id="IPR008278">
    <property type="entry name" value="4-PPantetheinyl_Trfase_dom"/>
</dbReference>
<dbReference type="EMBL" id="OUUZ01000015">
    <property type="protein sequence ID" value="SPQ25257.1"/>
    <property type="molecule type" value="Genomic_DNA"/>
</dbReference>
<protein>
    <submittedName>
        <fullName evidence="3">60bd37af-2f45-4256-9954-3de067f1fd9b</fullName>
    </submittedName>
</protein>
<dbReference type="Pfam" id="PF01648">
    <property type="entry name" value="ACPS"/>
    <property type="match status" value="1"/>
</dbReference>
<dbReference type="Proteomes" id="UP000289323">
    <property type="component" value="Unassembled WGS sequence"/>
</dbReference>
<gene>
    <name evidence="3" type="ORF">TT172_LOCUS7676</name>
</gene>
<dbReference type="AlphaFoldDB" id="A0A3S4F2D4"/>
<evidence type="ECO:0000313" key="4">
    <source>
        <dbReference type="Proteomes" id="UP000289323"/>
    </source>
</evidence>
<proteinExistence type="predicted"/>
<evidence type="ECO:0000259" key="2">
    <source>
        <dbReference type="Pfam" id="PF01648"/>
    </source>
</evidence>
<dbReference type="GO" id="GO:0008897">
    <property type="term" value="F:holo-[acyl-carrier-protein] synthase activity"/>
    <property type="evidence" value="ECO:0007669"/>
    <property type="project" value="InterPro"/>
</dbReference>
<reference evidence="3 4" key="1">
    <citation type="submission" date="2018-04" db="EMBL/GenBank/DDBJ databases">
        <authorList>
            <person name="Huttner S."/>
            <person name="Dainat J."/>
        </authorList>
    </citation>
    <scope>NUCLEOTIDE SEQUENCE [LARGE SCALE GENOMIC DNA]</scope>
</reference>
<dbReference type="SUPFAM" id="SSF56214">
    <property type="entry name" value="4'-phosphopantetheinyl transferase"/>
    <property type="match status" value="1"/>
</dbReference>
<accession>A0A3S4F2D4</accession>
<evidence type="ECO:0000256" key="1">
    <source>
        <dbReference type="ARBA" id="ARBA00022679"/>
    </source>
</evidence>
<organism evidence="3 4">
    <name type="scientific">Thermothielavioides terrestris</name>
    <dbReference type="NCBI Taxonomy" id="2587410"/>
    <lineage>
        <taxon>Eukaryota</taxon>
        <taxon>Fungi</taxon>
        <taxon>Dikarya</taxon>
        <taxon>Ascomycota</taxon>
        <taxon>Pezizomycotina</taxon>
        <taxon>Sordariomycetes</taxon>
        <taxon>Sordariomycetidae</taxon>
        <taxon>Sordariales</taxon>
        <taxon>Chaetomiaceae</taxon>
        <taxon>Thermothielavioides</taxon>
    </lineage>
</organism>